<dbReference type="InterPro" id="IPR008927">
    <property type="entry name" value="6-PGluconate_DH-like_C_sf"/>
</dbReference>
<keyword evidence="3" id="KW-0560">Oxidoreductase</keyword>
<dbReference type="GO" id="GO:0055129">
    <property type="term" value="P:L-proline biosynthetic process"/>
    <property type="evidence" value="ECO:0007669"/>
    <property type="project" value="TreeGrafter"/>
</dbReference>
<dbReference type="Proteomes" id="UP001186944">
    <property type="component" value="Unassembled WGS sequence"/>
</dbReference>
<evidence type="ECO:0000313" key="5">
    <source>
        <dbReference type="EMBL" id="KAK3087230.1"/>
    </source>
</evidence>
<dbReference type="AlphaFoldDB" id="A0AA88XKT2"/>
<evidence type="ECO:0000259" key="4">
    <source>
        <dbReference type="Pfam" id="PF14748"/>
    </source>
</evidence>
<evidence type="ECO:0000256" key="2">
    <source>
        <dbReference type="ARBA" id="ARBA00022857"/>
    </source>
</evidence>
<proteinExistence type="inferred from homology"/>
<reference evidence="5" key="1">
    <citation type="submission" date="2019-08" db="EMBL/GenBank/DDBJ databases">
        <title>The improved chromosome-level genome for the pearl oyster Pinctada fucata martensii using PacBio sequencing and Hi-C.</title>
        <authorList>
            <person name="Zheng Z."/>
        </authorList>
    </citation>
    <scope>NUCLEOTIDE SEQUENCE</scope>
    <source>
        <strain evidence="5">ZZ-2019</strain>
        <tissue evidence="5">Adductor muscle</tissue>
    </source>
</reference>
<sequence>MVRAGASLFSPGTRATDDDNRIVKELFSAVGTCDMGKEDDIDVASVLVVPLFGYLVIESMADGCCKDGTTTESGNENGCSVLLGSAKLLLESGKTPGQLKEEVCSPGGVTVTTLHSLEQDGIRATIMNAIEKGTLRAKRMGDK</sequence>
<dbReference type="PANTHER" id="PTHR11645">
    <property type="entry name" value="PYRROLINE-5-CARBOXYLATE REDUCTASE"/>
    <property type="match status" value="1"/>
</dbReference>
<dbReference type="SUPFAM" id="SSF48179">
    <property type="entry name" value="6-phosphogluconate dehydrogenase C-terminal domain-like"/>
    <property type="match status" value="1"/>
</dbReference>
<keyword evidence="6" id="KW-1185">Reference proteome</keyword>
<evidence type="ECO:0000256" key="1">
    <source>
        <dbReference type="ARBA" id="ARBA00005525"/>
    </source>
</evidence>
<organism evidence="5 6">
    <name type="scientific">Pinctada imbricata</name>
    <name type="common">Atlantic pearl-oyster</name>
    <name type="synonym">Pinctada martensii</name>
    <dbReference type="NCBI Taxonomy" id="66713"/>
    <lineage>
        <taxon>Eukaryota</taxon>
        <taxon>Metazoa</taxon>
        <taxon>Spiralia</taxon>
        <taxon>Lophotrochozoa</taxon>
        <taxon>Mollusca</taxon>
        <taxon>Bivalvia</taxon>
        <taxon>Autobranchia</taxon>
        <taxon>Pteriomorphia</taxon>
        <taxon>Pterioida</taxon>
        <taxon>Pterioidea</taxon>
        <taxon>Pteriidae</taxon>
        <taxon>Pinctada</taxon>
    </lineage>
</organism>
<protein>
    <recommendedName>
        <fullName evidence="4">Pyrroline-5-carboxylate reductase dimerisation domain-containing protein</fullName>
    </recommendedName>
</protein>
<dbReference type="EMBL" id="VSWD01000011">
    <property type="protein sequence ID" value="KAK3087230.1"/>
    <property type="molecule type" value="Genomic_DNA"/>
</dbReference>
<evidence type="ECO:0000256" key="3">
    <source>
        <dbReference type="ARBA" id="ARBA00023002"/>
    </source>
</evidence>
<dbReference type="InterPro" id="IPR029036">
    <property type="entry name" value="P5CR_dimer"/>
</dbReference>
<keyword evidence="2" id="KW-0521">NADP</keyword>
<feature type="domain" description="Pyrroline-5-carboxylate reductase dimerisation" evidence="4">
    <location>
        <begin position="40"/>
        <end position="140"/>
    </location>
</feature>
<comment type="similarity">
    <text evidence="1">Belongs to the pyrroline-5-carboxylate reductase family.</text>
</comment>
<dbReference type="FunFam" id="1.10.3730.10:FF:000001">
    <property type="entry name" value="Pyrroline-5-carboxylate reductase"/>
    <property type="match status" value="1"/>
</dbReference>
<evidence type="ECO:0000313" key="6">
    <source>
        <dbReference type="Proteomes" id="UP001186944"/>
    </source>
</evidence>
<dbReference type="Pfam" id="PF14748">
    <property type="entry name" value="P5CR_dimer"/>
    <property type="match status" value="1"/>
</dbReference>
<gene>
    <name evidence="5" type="ORF">FSP39_003366</name>
</gene>
<comment type="caution">
    <text evidence="5">The sequence shown here is derived from an EMBL/GenBank/DDBJ whole genome shotgun (WGS) entry which is preliminary data.</text>
</comment>
<dbReference type="GO" id="GO:0004735">
    <property type="term" value="F:pyrroline-5-carboxylate reductase activity"/>
    <property type="evidence" value="ECO:0007669"/>
    <property type="project" value="TreeGrafter"/>
</dbReference>
<accession>A0AA88XKT2</accession>
<name>A0AA88XKT2_PINIB</name>
<dbReference type="Gene3D" id="1.10.3730.10">
    <property type="entry name" value="ProC C-terminal domain-like"/>
    <property type="match status" value="1"/>
</dbReference>
<dbReference type="PANTHER" id="PTHR11645:SF0">
    <property type="entry name" value="PYRROLINE-5-CARBOXYLATE REDUCTASE 3"/>
    <property type="match status" value="1"/>
</dbReference>